<evidence type="ECO:0000313" key="2">
    <source>
        <dbReference type="Proteomes" id="UP000215999"/>
    </source>
</evidence>
<sequence length="73" mass="8005">MCLASSVGHTLLRALNVGAQSIVGSSSRNFDIDVLVIFSQIAGMLSCMKSNFSVVYQKFSDLLAIWFTANHRH</sequence>
<keyword evidence="2" id="KW-1185">Reference proteome</keyword>
<accession>A0ABX4FQU8</accession>
<protein>
    <submittedName>
        <fullName evidence="1">Uncharacterized protein</fullName>
    </submittedName>
</protein>
<name>A0ABX4FQU8_9GAMM</name>
<dbReference type="Proteomes" id="UP000215999">
    <property type="component" value="Unassembled WGS sequence"/>
</dbReference>
<reference evidence="1 2" key="1">
    <citation type="journal article" date="2016" name="Antonie Van Leeuwenhoek">
        <title>Photobacterium sanguinicancri sp. nov. isolated from marine animals.</title>
        <authorList>
            <person name="Gomez-Gil B."/>
            <person name="Roque A."/>
            <person name="Rotllant G."/>
            <person name="Romalde J.L."/>
            <person name="Doce A."/>
            <person name="Eggermont M."/>
            <person name="Defoirdt T."/>
        </authorList>
    </citation>
    <scope>NUCLEOTIDE SEQUENCE [LARGE SCALE GENOMIC DNA]</scope>
    <source>
        <strain evidence="1 2">CAIM 1827</strain>
    </source>
</reference>
<evidence type="ECO:0000313" key="1">
    <source>
        <dbReference type="EMBL" id="OZS41336.1"/>
    </source>
</evidence>
<gene>
    <name evidence="1" type="ORF">ASV53_24290</name>
</gene>
<organism evidence="1 2">
    <name type="scientific">Photobacterium sanguinicancri</name>
    <dbReference type="NCBI Taxonomy" id="875932"/>
    <lineage>
        <taxon>Bacteria</taxon>
        <taxon>Pseudomonadati</taxon>
        <taxon>Pseudomonadota</taxon>
        <taxon>Gammaproteobacteria</taxon>
        <taxon>Vibrionales</taxon>
        <taxon>Vibrionaceae</taxon>
        <taxon>Photobacterium</taxon>
    </lineage>
</organism>
<proteinExistence type="predicted"/>
<comment type="caution">
    <text evidence="1">The sequence shown here is derived from an EMBL/GenBank/DDBJ whole genome shotgun (WGS) entry which is preliminary data.</text>
</comment>
<dbReference type="EMBL" id="NOIF01000404">
    <property type="protein sequence ID" value="OZS41336.1"/>
    <property type="molecule type" value="Genomic_DNA"/>
</dbReference>